<evidence type="ECO:0008006" key="4">
    <source>
        <dbReference type="Google" id="ProtNLM"/>
    </source>
</evidence>
<sequence length="1095" mass="121525">MHPFFRLSLKRCATPNPHPPPSPCSLFAIAACAASYSQTSPPCKTAAWLKCVPIRDKPEISLDERSGTRVCVVCEGLDNGLAYGSHLTFHARAELVAVRGYPFHVVSATTLKPLKHYEVNTLALVDAKITDVENNTFAGLSSLRQLSLDSNRLTHVKQGWFLGLENLLTLILSNNHIKKIDPGSFENLARLINLNLRSNLLHVVDPAWLNGLIFIKAIDLGLNKISIILPGSFKHLPLTWLDLRGNDLSSLNDVLWGESYPLRLHVGSDMLSSIRDGTPHRMTWSLHREDKMMRGSPATLVVEVPKFLFCVRLYQGPSRHNRATDEVLFRWMSGGNRSTSCGGLDRTISIQDPVVVLAIDGSLGDKLVPKTLDQCRQVWKYDGGVSVTVGSVESPLFRLVSLATGNATFEGVAMSFIEAEDTNTLSTTESECTHQKDSNHSNTTHDNTRNIPCILITKDEHMKLFFTIPQVQCQTQTTPTTTYRTDTNDSGSLSHYFEFTEKDIFTSSQMGDNYTLQASDTPEQDVPTTADHGLISVVVSVVLGLVVLSLVVLVWKVCSSWQSVEDGRASDDAHFWTIPLGVALPGLLRSASLPTCSRKMASDDVASCRSLPAVLHPIEPSYSEIPDDIAAAQRPLPRLPHEYWEIPDAVMVRSASLPVVRCILRDDAVSCISLPAFSTIPADHRAAAHRPPPVPTHTYGEIPDDDESGPVPIYADAADCSRHHLVTNRRENRRACRDSNTTSSRHLSGSFLVTYGLTEQARAQRSNVYRDPSEVVFMRAPRQLRTALVTQPADQGLGAYDNVTDAFLSLPLVTEPNTYVQCDILGERTHITGRPTSPPLVTEPNTYMPCEISREGTRITPRRASLPLVTLPNTYVECDILGERIRITPRRAPLPLVTLPNTYVQCGILGERTRITQRRMSLPLVTLPNTYEQSDFLGEGTCIIPQRTSLPLVTVPNTYVQCDIMGDRTCITQRRPLVTVPNTYLQCEISGEGTPITPRRASLPLVTLPNTYVQCDIPEDRTRRITPQRTSNSTLPNTYWPWDIQRQRTRVTGRRPSLPLLTVPNTYMPCEISGEGIRMTPTSTFTNTYWPWGIP</sequence>
<name>C3Y6K6_BRAFL</name>
<dbReference type="InterPro" id="IPR003591">
    <property type="entry name" value="Leu-rich_rpt_typical-subtyp"/>
</dbReference>
<dbReference type="AlphaFoldDB" id="C3Y6K6"/>
<dbReference type="Gene3D" id="3.80.10.10">
    <property type="entry name" value="Ribonuclease Inhibitor"/>
    <property type="match status" value="1"/>
</dbReference>
<reference evidence="3" key="1">
    <citation type="journal article" date="2008" name="Nature">
        <title>The amphioxus genome and the evolution of the chordate karyotype.</title>
        <authorList>
            <consortium name="US DOE Joint Genome Institute (JGI-PGF)"/>
            <person name="Putnam N.H."/>
            <person name="Butts T."/>
            <person name="Ferrier D.E.K."/>
            <person name="Furlong R.F."/>
            <person name="Hellsten U."/>
            <person name="Kawashima T."/>
            <person name="Robinson-Rechavi M."/>
            <person name="Shoguchi E."/>
            <person name="Terry A."/>
            <person name="Yu J.-K."/>
            <person name="Benito-Gutierrez E.L."/>
            <person name="Dubchak I."/>
            <person name="Garcia-Fernandez J."/>
            <person name="Gibson-Brown J.J."/>
            <person name="Grigoriev I.V."/>
            <person name="Horton A.C."/>
            <person name="de Jong P.J."/>
            <person name="Jurka J."/>
            <person name="Kapitonov V.V."/>
            <person name="Kohara Y."/>
            <person name="Kuroki Y."/>
            <person name="Lindquist E."/>
            <person name="Lucas S."/>
            <person name="Osoegawa K."/>
            <person name="Pennacchio L.A."/>
            <person name="Salamov A.A."/>
            <person name="Satou Y."/>
            <person name="Sauka-Spengler T."/>
            <person name="Schmutz J."/>
            <person name="Shin-I T."/>
            <person name="Toyoda A."/>
            <person name="Bronner-Fraser M."/>
            <person name="Fujiyama A."/>
            <person name="Holland L.Z."/>
            <person name="Holland P.W.H."/>
            <person name="Satoh N."/>
            <person name="Rokhsar D.S."/>
        </authorList>
    </citation>
    <scope>NUCLEOTIDE SEQUENCE [LARGE SCALE GENOMIC DNA]</scope>
    <source>
        <strain evidence="3">S238N-H82</strain>
        <tissue evidence="3">Testes</tissue>
    </source>
</reference>
<dbReference type="SUPFAM" id="SSF52058">
    <property type="entry name" value="L domain-like"/>
    <property type="match status" value="1"/>
</dbReference>
<dbReference type="InParanoid" id="C3Y6K6"/>
<dbReference type="eggNOG" id="KOG4194">
    <property type="taxonomic scope" value="Eukaryota"/>
</dbReference>
<dbReference type="PANTHER" id="PTHR24366">
    <property type="entry name" value="IG(IMMUNOGLOBULIN) AND LRR(LEUCINE RICH REPEAT) DOMAINS"/>
    <property type="match status" value="1"/>
</dbReference>
<organism>
    <name type="scientific">Branchiostoma floridae</name>
    <name type="common">Florida lancelet</name>
    <name type="synonym">Amphioxus</name>
    <dbReference type="NCBI Taxonomy" id="7739"/>
    <lineage>
        <taxon>Eukaryota</taxon>
        <taxon>Metazoa</taxon>
        <taxon>Chordata</taxon>
        <taxon>Cephalochordata</taxon>
        <taxon>Leptocardii</taxon>
        <taxon>Amphioxiformes</taxon>
        <taxon>Branchiostomatidae</taxon>
        <taxon>Branchiostoma</taxon>
    </lineage>
</organism>
<evidence type="ECO:0000313" key="3">
    <source>
        <dbReference type="EMBL" id="EEN63966.1"/>
    </source>
</evidence>
<accession>C3Y6K6</accession>
<dbReference type="PROSITE" id="PS51257">
    <property type="entry name" value="PROKAR_LIPOPROTEIN"/>
    <property type="match status" value="1"/>
</dbReference>
<keyword evidence="2" id="KW-0677">Repeat</keyword>
<evidence type="ECO:0000256" key="2">
    <source>
        <dbReference type="ARBA" id="ARBA00022737"/>
    </source>
</evidence>
<dbReference type="EMBL" id="GG666488">
    <property type="protein sequence ID" value="EEN63966.1"/>
    <property type="molecule type" value="Genomic_DNA"/>
</dbReference>
<gene>
    <name evidence="3" type="ORF">BRAFLDRAFT_74905</name>
</gene>
<evidence type="ECO:0000256" key="1">
    <source>
        <dbReference type="ARBA" id="ARBA00022614"/>
    </source>
</evidence>
<keyword evidence="1" id="KW-0433">Leucine-rich repeat</keyword>
<dbReference type="FunFam" id="3.80.10.10:FF:001023">
    <property type="entry name" value="Uncharacterized protein"/>
    <property type="match status" value="1"/>
</dbReference>
<dbReference type="InterPro" id="IPR032675">
    <property type="entry name" value="LRR_dom_sf"/>
</dbReference>
<dbReference type="SMART" id="SM00369">
    <property type="entry name" value="LRR_TYP"/>
    <property type="match status" value="5"/>
</dbReference>
<dbReference type="Pfam" id="PF13855">
    <property type="entry name" value="LRR_8"/>
    <property type="match status" value="1"/>
</dbReference>
<dbReference type="PANTHER" id="PTHR24366:SF112">
    <property type="entry name" value="VASORIN"/>
    <property type="match status" value="1"/>
</dbReference>
<protein>
    <recommendedName>
        <fullName evidence="4">LRRCT domain-containing protein</fullName>
    </recommendedName>
</protein>
<dbReference type="InterPro" id="IPR001611">
    <property type="entry name" value="Leu-rich_rpt"/>
</dbReference>
<proteinExistence type="predicted"/>
<dbReference type="PROSITE" id="PS51450">
    <property type="entry name" value="LRR"/>
    <property type="match status" value="1"/>
</dbReference>